<proteinExistence type="predicted"/>
<dbReference type="Gene3D" id="3.90.1720.10">
    <property type="entry name" value="endopeptidase domain like (from Nostoc punctiforme)"/>
    <property type="match status" value="1"/>
</dbReference>
<evidence type="ECO:0000313" key="1">
    <source>
        <dbReference type="EMBL" id="SDX91177.1"/>
    </source>
</evidence>
<dbReference type="AlphaFoldDB" id="A0A1H3FK68"/>
<sequence length="176" mass="20155">MIYDQHMDMHDIHAPTATEIIIRSKAGQSYKSTVNSDEIIRPEKSKNKNYTSGSAQRIDIDKFTQRLQSITSQTSSKKCAKSIRVALESAGAQFKSHPIAASDWGNTLMKIGYRQINPKFDAPKQGDIYIIRRTNKHTYGHIAGFTGTQWVSDFRQKSYDVYKESGLTYQYYRPDF</sequence>
<organism evidence="1 2">
    <name type="scientific">Acinetobacter kyonggiensis</name>
    <dbReference type="NCBI Taxonomy" id="595670"/>
    <lineage>
        <taxon>Bacteria</taxon>
        <taxon>Pseudomonadati</taxon>
        <taxon>Pseudomonadota</taxon>
        <taxon>Gammaproteobacteria</taxon>
        <taxon>Moraxellales</taxon>
        <taxon>Moraxellaceae</taxon>
        <taxon>Acinetobacter</taxon>
    </lineage>
</organism>
<evidence type="ECO:0008006" key="3">
    <source>
        <dbReference type="Google" id="ProtNLM"/>
    </source>
</evidence>
<protein>
    <recommendedName>
        <fullName evidence="3">CHAP domain-containing protein</fullName>
    </recommendedName>
</protein>
<dbReference type="Proteomes" id="UP000199035">
    <property type="component" value="Unassembled WGS sequence"/>
</dbReference>
<name>A0A1H3FK68_9GAMM</name>
<reference evidence="2" key="1">
    <citation type="submission" date="2016-10" db="EMBL/GenBank/DDBJ databases">
        <authorList>
            <person name="Varghese N."/>
            <person name="Submissions S."/>
        </authorList>
    </citation>
    <scope>NUCLEOTIDE SEQUENCE [LARGE SCALE GENOMIC DNA]</scope>
    <source>
        <strain evidence="2">ANC 5109</strain>
    </source>
</reference>
<gene>
    <name evidence="1" type="ORF">SAMN05421643_101125</name>
</gene>
<keyword evidence="2" id="KW-1185">Reference proteome</keyword>
<evidence type="ECO:0000313" key="2">
    <source>
        <dbReference type="Proteomes" id="UP000199035"/>
    </source>
</evidence>
<dbReference type="EMBL" id="FNPK01000001">
    <property type="protein sequence ID" value="SDX91177.1"/>
    <property type="molecule type" value="Genomic_DNA"/>
</dbReference>
<dbReference type="RefSeq" id="WP_092686696.1">
    <property type="nucleotide sequence ID" value="NZ_FNPK01000001.1"/>
</dbReference>
<accession>A0A1H3FK68</accession>